<reference evidence="1 2" key="1">
    <citation type="journal article" date="2019" name="Int. J. Syst. Evol. Microbiol.">
        <title>The Global Catalogue of Microorganisms (GCM) 10K type strain sequencing project: providing services to taxonomists for standard genome sequencing and annotation.</title>
        <authorList>
            <consortium name="The Broad Institute Genomics Platform"/>
            <consortium name="The Broad Institute Genome Sequencing Center for Infectious Disease"/>
            <person name="Wu L."/>
            <person name="Ma J."/>
        </authorList>
    </citation>
    <scope>NUCLEOTIDE SEQUENCE [LARGE SCALE GENOMIC DNA]</scope>
    <source>
        <strain evidence="1 2">JCM 13002</strain>
    </source>
</reference>
<proteinExistence type="predicted"/>
<keyword evidence="2" id="KW-1185">Reference proteome</keyword>
<accession>A0ABN1U6M9</accession>
<protein>
    <submittedName>
        <fullName evidence="1">Uncharacterized protein</fullName>
    </submittedName>
</protein>
<dbReference type="EMBL" id="BAAALD010000150">
    <property type="protein sequence ID" value="GAA1125088.1"/>
    <property type="molecule type" value="Genomic_DNA"/>
</dbReference>
<comment type="caution">
    <text evidence="1">The sequence shown here is derived from an EMBL/GenBank/DDBJ whole genome shotgun (WGS) entry which is preliminary data.</text>
</comment>
<name>A0ABN1U6M9_9ACTN</name>
<organism evidence="1 2">
    <name type="scientific">Kitasatospora arboriphila</name>
    <dbReference type="NCBI Taxonomy" id="258052"/>
    <lineage>
        <taxon>Bacteria</taxon>
        <taxon>Bacillati</taxon>
        <taxon>Actinomycetota</taxon>
        <taxon>Actinomycetes</taxon>
        <taxon>Kitasatosporales</taxon>
        <taxon>Streptomycetaceae</taxon>
        <taxon>Kitasatospora</taxon>
    </lineage>
</organism>
<evidence type="ECO:0000313" key="1">
    <source>
        <dbReference type="EMBL" id="GAA1125088.1"/>
    </source>
</evidence>
<gene>
    <name evidence="1" type="ORF">GCM10009663_74840</name>
</gene>
<sequence length="151" mass="15883">MHAGLDSACLLRLMARTGAGLWEILFPHLPLTARAASDLDPQPLPPAELLGADAAVAVHAAGGDARAVLQDADGDWCPIPPYRVIPWPKKWPLPWPPGEPYPIDPQWAGPAVRATAGMVLYSYAEGIADKELHTALEESAGKLLGAALNGG</sequence>
<dbReference type="Proteomes" id="UP001499987">
    <property type="component" value="Unassembled WGS sequence"/>
</dbReference>
<evidence type="ECO:0000313" key="2">
    <source>
        <dbReference type="Proteomes" id="UP001499987"/>
    </source>
</evidence>
<dbReference type="RefSeq" id="WP_344628225.1">
    <property type="nucleotide sequence ID" value="NZ_BAAALD010000150.1"/>
</dbReference>